<protein>
    <recommendedName>
        <fullName evidence="4">RND transporter</fullName>
    </recommendedName>
</protein>
<evidence type="ECO:0000256" key="1">
    <source>
        <dbReference type="SAM" id="SignalP"/>
    </source>
</evidence>
<organism evidence="2 3">
    <name type="scientific">Aquirhabdus parva</name>
    <dbReference type="NCBI Taxonomy" id="2283318"/>
    <lineage>
        <taxon>Bacteria</taxon>
        <taxon>Pseudomonadati</taxon>
        <taxon>Pseudomonadota</taxon>
        <taxon>Gammaproteobacteria</taxon>
        <taxon>Moraxellales</taxon>
        <taxon>Moraxellaceae</taxon>
        <taxon>Aquirhabdus</taxon>
    </lineage>
</organism>
<dbReference type="RefSeq" id="WP_114900408.1">
    <property type="nucleotide sequence ID" value="NZ_CP031222.1"/>
</dbReference>
<dbReference type="InterPro" id="IPR038404">
    <property type="entry name" value="TRAP_DctP_sf"/>
</dbReference>
<feature type="signal peptide" evidence="1">
    <location>
        <begin position="1"/>
        <end position="22"/>
    </location>
</feature>
<accession>A0A345PAJ1</accession>
<keyword evidence="1" id="KW-0732">Signal</keyword>
<dbReference type="Gene3D" id="3.40.190.170">
    <property type="entry name" value="Bacterial extracellular solute-binding protein, family 7"/>
    <property type="match status" value="1"/>
</dbReference>
<reference evidence="2 3" key="1">
    <citation type="submission" date="2018-07" db="EMBL/GenBank/DDBJ databases">
        <title>Genome sequencing of Moraxellaceae gen. HYN0046.</title>
        <authorList>
            <person name="Kim M."/>
            <person name="Yi H."/>
        </authorList>
    </citation>
    <scope>NUCLEOTIDE SEQUENCE [LARGE SCALE GENOMIC DNA]</scope>
    <source>
        <strain evidence="2 3">HYN0046</strain>
    </source>
</reference>
<keyword evidence="3" id="KW-1185">Reference proteome</keyword>
<sequence>MNIKMKMALAASAVALATSAQAQTMCVFDLLGAQGDSYSMMKDYALAAKGWGADITLKAYTDERVASEDFKAGQCDAVALTGIRARQFNSFTGSIDAIGGLPSNAAAKLIISLMANPKLAPDMVSQGYEIAGVTTLGSAYIMVNDRSINTLSKAAGKRFGVLDYDKAQAIVVQKVGAQPVSVDLLTIGGKFNNGQIDIIGLPALAFKPLELYKGLGNKGAVIRFPVVQVTGDIVIRPDKFPAGYGQKSRTWVASQIDKEMALINKTEKSIDAKYWMDIAANDKVGYVKLMREARIDLTKQGIYNKKMMSILKKVRCQQDPTSFECALTDE</sequence>
<feature type="chain" id="PRO_5016700113" description="RND transporter" evidence="1">
    <location>
        <begin position="23"/>
        <end position="330"/>
    </location>
</feature>
<gene>
    <name evidence="2" type="ORF">HYN46_16535</name>
</gene>
<dbReference type="KEGG" id="mbah:HYN46_16535"/>
<dbReference type="Proteomes" id="UP000253940">
    <property type="component" value="Chromosome"/>
</dbReference>
<dbReference type="OrthoDB" id="9771186at2"/>
<evidence type="ECO:0000313" key="2">
    <source>
        <dbReference type="EMBL" id="AXI04300.1"/>
    </source>
</evidence>
<dbReference type="EMBL" id="CP031222">
    <property type="protein sequence ID" value="AXI04300.1"/>
    <property type="molecule type" value="Genomic_DNA"/>
</dbReference>
<dbReference type="InterPro" id="IPR045758">
    <property type="entry name" value="AdeT1/2"/>
</dbReference>
<proteinExistence type="predicted"/>
<evidence type="ECO:0008006" key="4">
    <source>
        <dbReference type="Google" id="ProtNLM"/>
    </source>
</evidence>
<dbReference type="Pfam" id="PF19582">
    <property type="entry name" value="AdeT1_2"/>
    <property type="match status" value="1"/>
</dbReference>
<evidence type="ECO:0000313" key="3">
    <source>
        <dbReference type="Proteomes" id="UP000253940"/>
    </source>
</evidence>
<name>A0A345PAJ1_9GAMM</name>
<dbReference type="AlphaFoldDB" id="A0A345PAJ1"/>